<dbReference type="InterPro" id="IPR007627">
    <property type="entry name" value="RNA_pol_sigma70_r2"/>
</dbReference>
<dbReference type="Gene3D" id="1.10.10.10">
    <property type="entry name" value="Winged helix-like DNA-binding domain superfamily/Winged helix DNA-binding domain"/>
    <property type="match status" value="1"/>
</dbReference>
<dbReference type="InterPro" id="IPR036388">
    <property type="entry name" value="WH-like_DNA-bd_sf"/>
</dbReference>
<dbReference type="GO" id="GO:0003677">
    <property type="term" value="F:DNA binding"/>
    <property type="evidence" value="ECO:0007669"/>
    <property type="project" value="InterPro"/>
</dbReference>
<dbReference type="InterPro" id="IPR014284">
    <property type="entry name" value="RNA_pol_sigma-70_dom"/>
</dbReference>
<dbReference type="PANTHER" id="PTHR43133:SF60">
    <property type="entry name" value="RNA POLYMERASE SIGMA FACTOR SIGV"/>
    <property type="match status" value="1"/>
</dbReference>
<dbReference type="Proteomes" id="UP001211421">
    <property type="component" value="Unassembled WGS sequence"/>
</dbReference>
<feature type="domain" description="RNA polymerase sigma factor 70 region 4 type 2" evidence="6">
    <location>
        <begin position="116"/>
        <end position="167"/>
    </location>
</feature>
<keyword evidence="4" id="KW-0804">Transcription</keyword>
<comment type="similarity">
    <text evidence="1">Belongs to the sigma-70 factor family. ECF subfamily.</text>
</comment>
<name>A0AAW6E420_9FIRM</name>
<dbReference type="InterPro" id="IPR013324">
    <property type="entry name" value="RNA_pol_sigma_r3/r4-like"/>
</dbReference>
<evidence type="ECO:0000313" key="8">
    <source>
        <dbReference type="Proteomes" id="UP001211421"/>
    </source>
</evidence>
<evidence type="ECO:0000256" key="3">
    <source>
        <dbReference type="ARBA" id="ARBA00023082"/>
    </source>
</evidence>
<comment type="caution">
    <text evidence="7">The sequence shown here is derived from an EMBL/GenBank/DDBJ whole genome shotgun (WGS) entry which is preliminary data.</text>
</comment>
<dbReference type="InterPro" id="IPR013249">
    <property type="entry name" value="RNA_pol_sigma70_r4_t2"/>
</dbReference>
<feature type="domain" description="RNA polymerase sigma-70 region 2" evidence="5">
    <location>
        <begin position="22"/>
        <end position="84"/>
    </location>
</feature>
<dbReference type="InterPro" id="IPR013325">
    <property type="entry name" value="RNA_pol_sigma_r2"/>
</dbReference>
<dbReference type="AlphaFoldDB" id="A0AAW6E420"/>
<reference evidence="7" key="1">
    <citation type="submission" date="2023-01" db="EMBL/GenBank/DDBJ databases">
        <title>Human gut microbiome strain richness.</title>
        <authorList>
            <person name="Chen-Liaw A."/>
        </authorList>
    </citation>
    <scope>NUCLEOTIDE SEQUENCE</scope>
    <source>
        <strain evidence="7">D59st1_B8_D59t2_181005</strain>
    </source>
</reference>
<evidence type="ECO:0000259" key="6">
    <source>
        <dbReference type="Pfam" id="PF08281"/>
    </source>
</evidence>
<evidence type="ECO:0000256" key="1">
    <source>
        <dbReference type="ARBA" id="ARBA00010641"/>
    </source>
</evidence>
<dbReference type="InterPro" id="IPR039425">
    <property type="entry name" value="RNA_pol_sigma-70-like"/>
</dbReference>
<dbReference type="SUPFAM" id="SSF88659">
    <property type="entry name" value="Sigma3 and sigma4 domains of RNA polymerase sigma factors"/>
    <property type="match status" value="1"/>
</dbReference>
<keyword evidence="3" id="KW-0731">Sigma factor</keyword>
<accession>A0AAW6E420</accession>
<dbReference type="RefSeq" id="WP_195551865.1">
    <property type="nucleotide sequence ID" value="NZ_JADMNX010000007.1"/>
</dbReference>
<evidence type="ECO:0000256" key="2">
    <source>
        <dbReference type="ARBA" id="ARBA00023015"/>
    </source>
</evidence>
<dbReference type="GO" id="GO:0016987">
    <property type="term" value="F:sigma factor activity"/>
    <property type="evidence" value="ECO:0007669"/>
    <property type="project" value="UniProtKB-KW"/>
</dbReference>
<gene>
    <name evidence="7" type="ORF">PNV70_10830</name>
</gene>
<protein>
    <submittedName>
        <fullName evidence="7">Sigma-70 family RNA polymerase sigma factor</fullName>
    </submittedName>
</protein>
<dbReference type="Pfam" id="PF04542">
    <property type="entry name" value="Sigma70_r2"/>
    <property type="match status" value="1"/>
</dbReference>
<dbReference type="Gene3D" id="1.10.1740.10">
    <property type="match status" value="1"/>
</dbReference>
<dbReference type="EMBL" id="JAQMLS010000007">
    <property type="protein sequence ID" value="MDB8742555.1"/>
    <property type="molecule type" value="Genomic_DNA"/>
</dbReference>
<dbReference type="Pfam" id="PF08281">
    <property type="entry name" value="Sigma70_r4_2"/>
    <property type="match status" value="1"/>
</dbReference>
<dbReference type="GO" id="GO:0006352">
    <property type="term" value="P:DNA-templated transcription initiation"/>
    <property type="evidence" value="ECO:0007669"/>
    <property type="project" value="InterPro"/>
</dbReference>
<evidence type="ECO:0000256" key="4">
    <source>
        <dbReference type="ARBA" id="ARBA00023163"/>
    </source>
</evidence>
<evidence type="ECO:0000259" key="5">
    <source>
        <dbReference type="Pfam" id="PF04542"/>
    </source>
</evidence>
<organism evidence="7 8">
    <name type="scientific">Ruminococcus bicirculans</name>
    <name type="common">ex Wegman et al. 2014</name>
    <dbReference type="NCBI Taxonomy" id="1160721"/>
    <lineage>
        <taxon>Bacteria</taxon>
        <taxon>Bacillati</taxon>
        <taxon>Bacillota</taxon>
        <taxon>Clostridia</taxon>
        <taxon>Eubacteriales</taxon>
        <taxon>Oscillospiraceae</taxon>
        <taxon>Ruminococcus</taxon>
    </lineage>
</organism>
<dbReference type="CDD" id="cd06171">
    <property type="entry name" value="Sigma70_r4"/>
    <property type="match status" value="1"/>
</dbReference>
<dbReference type="NCBIfam" id="TIGR02937">
    <property type="entry name" value="sigma70-ECF"/>
    <property type="match status" value="1"/>
</dbReference>
<sequence length="178" mass="20674">MLAVCMTLIDNDKDQTSFEDFYYRNRQIAYAFAYKILNNSALAEEACANAFFSIAKCFKKIHNYSLHDMDAYLIRTIRNACYAIYNKENQNPASSIFDLKVEDEPSEDFYDDIDLDLLIDAVRKLDDKLKSVIAYKVYYDLTADEIAQIMGISKRTVFNYLNKAKRQILDLIGGDRFE</sequence>
<dbReference type="SUPFAM" id="SSF88946">
    <property type="entry name" value="Sigma2 domain of RNA polymerase sigma factors"/>
    <property type="match status" value="1"/>
</dbReference>
<proteinExistence type="inferred from homology"/>
<evidence type="ECO:0000313" key="7">
    <source>
        <dbReference type="EMBL" id="MDB8742555.1"/>
    </source>
</evidence>
<dbReference type="PANTHER" id="PTHR43133">
    <property type="entry name" value="RNA POLYMERASE ECF-TYPE SIGMA FACTO"/>
    <property type="match status" value="1"/>
</dbReference>
<keyword evidence="2" id="KW-0805">Transcription regulation</keyword>